<dbReference type="InterPro" id="IPR054517">
    <property type="entry name" value="SPEF2_D5"/>
</dbReference>
<name>A0AAV8WAF7_9CUCU</name>
<protein>
    <recommendedName>
        <fullName evidence="7">Sperm flagellar protein 2</fullName>
    </recommendedName>
</protein>
<dbReference type="Pfam" id="PF24082">
    <property type="entry name" value="SPEF2_C"/>
    <property type="match status" value="1"/>
</dbReference>
<proteinExistence type="predicted"/>
<evidence type="ECO:0000313" key="6">
    <source>
        <dbReference type="Proteomes" id="UP001159042"/>
    </source>
</evidence>
<dbReference type="PANTHER" id="PTHR14919">
    <property type="entry name" value="KPL2-RELATED"/>
    <property type="match status" value="1"/>
</dbReference>
<keyword evidence="1" id="KW-0175">Coiled coil</keyword>
<reference evidence="5 6" key="1">
    <citation type="journal article" date="2023" name="Insect Mol. Biol.">
        <title>Genome sequencing provides insights into the evolution of gene families encoding plant cell wall-degrading enzymes in longhorned beetles.</title>
        <authorList>
            <person name="Shin N.R."/>
            <person name="Okamura Y."/>
            <person name="Kirsch R."/>
            <person name="Pauchet Y."/>
        </authorList>
    </citation>
    <scope>NUCLEOTIDE SEQUENCE [LARGE SCALE GENOMIC DNA]</scope>
    <source>
        <strain evidence="5">EAD_L_NR</strain>
    </source>
</reference>
<evidence type="ECO:0000256" key="1">
    <source>
        <dbReference type="SAM" id="Coils"/>
    </source>
</evidence>
<dbReference type="EMBL" id="JANEYG010000005">
    <property type="protein sequence ID" value="KAJ8923226.1"/>
    <property type="molecule type" value="Genomic_DNA"/>
</dbReference>
<keyword evidence="6" id="KW-1185">Reference proteome</keyword>
<evidence type="ECO:0000259" key="3">
    <source>
        <dbReference type="Pfam" id="PF22946"/>
    </source>
</evidence>
<evidence type="ECO:0008006" key="7">
    <source>
        <dbReference type="Google" id="ProtNLM"/>
    </source>
</evidence>
<dbReference type="Proteomes" id="UP001159042">
    <property type="component" value="Unassembled WGS sequence"/>
</dbReference>
<dbReference type="InterPro" id="IPR027417">
    <property type="entry name" value="P-loop_NTPase"/>
</dbReference>
<evidence type="ECO:0000259" key="4">
    <source>
        <dbReference type="Pfam" id="PF24082"/>
    </source>
</evidence>
<evidence type="ECO:0000256" key="2">
    <source>
        <dbReference type="SAM" id="MobiDB-lite"/>
    </source>
</evidence>
<dbReference type="Gene3D" id="3.40.50.300">
    <property type="entry name" value="P-loop containing nucleotide triphosphate hydrolases"/>
    <property type="match status" value="1"/>
</dbReference>
<organism evidence="5 6">
    <name type="scientific">Exocentrus adspersus</name>
    <dbReference type="NCBI Taxonomy" id="1586481"/>
    <lineage>
        <taxon>Eukaryota</taxon>
        <taxon>Metazoa</taxon>
        <taxon>Ecdysozoa</taxon>
        <taxon>Arthropoda</taxon>
        <taxon>Hexapoda</taxon>
        <taxon>Insecta</taxon>
        <taxon>Pterygota</taxon>
        <taxon>Neoptera</taxon>
        <taxon>Endopterygota</taxon>
        <taxon>Coleoptera</taxon>
        <taxon>Polyphaga</taxon>
        <taxon>Cucujiformia</taxon>
        <taxon>Chrysomeloidea</taxon>
        <taxon>Cerambycidae</taxon>
        <taxon>Lamiinae</taxon>
        <taxon>Acanthocinini</taxon>
        <taxon>Exocentrus</taxon>
    </lineage>
</organism>
<dbReference type="InterPro" id="IPR056199">
    <property type="entry name" value="SPEF2_C"/>
</dbReference>
<feature type="domain" description="CPC1/SPEF2" evidence="3">
    <location>
        <begin position="307"/>
        <end position="438"/>
    </location>
</feature>
<gene>
    <name evidence="5" type="ORF">NQ315_001781</name>
</gene>
<feature type="region of interest" description="Disordered" evidence="2">
    <location>
        <begin position="596"/>
        <end position="643"/>
    </location>
</feature>
<dbReference type="InterPro" id="IPR036872">
    <property type="entry name" value="CH_dom_sf"/>
</dbReference>
<feature type="coiled-coil region" evidence="1">
    <location>
        <begin position="319"/>
        <end position="347"/>
    </location>
</feature>
<dbReference type="InterPro" id="IPR052634">
    <property type="entry name" value="Sperm_flagellar-bone_growth"/>
</dbReference>
<accession>A0AAV8WAF7</accession>
<dbReference type="Pfam" id="PF22946">
    <property type="entry name" value="SPEF2_D5"/>
    <property type="match status" value="1"/>
</dbReference>
<evidence type="ECO:0000313" key="5">
    <source>
        <dbReference type="EMBL" id="KAJ8923226.1"/>
    </source>
</evidence>
<feature type="domain" description="SPEF2 C-terminal" evidence="4">
    <location>
        <begin position="1388"/>
        <end position="1568"/>
    </location>
</feature>
<dbReference type="PANTHER" id="PTHR14919:SF0">
    <property type="entry name" value="SPERM FLAGELLAR PROTEIN 2"/>
    <property type="match status" value="1"/>
</dbReference>
<dbReference type="Gene3D" id="1.10.418.10">
    <property type="entry name" value="Calponin-like domain"/>
    <property type="match status" value="1"/>
</dbReference>
<comment type="caution">
    <text evidence="5">The sequence shown here is derived from an EMBL/GenBank/DDBJ whole genome shotgun (WGS) entry which is preliminary data.</text>
</comment>
<sequence>MTNIVQKWIQDRLGVVVSASPKEFANSVKDGYLLCRILRHHEIITEEQLDTIEESHSPEICLLNFKNRILIWLKPLDIQVNDEELFQIVNGEGTAALNLFYQLYFELHNKTTLYFITEQRLRERVRPESRFKVMKVEELNKSLMVDSSCKKYDSPLREAKDIIHWQVDKLQMLQAKCKEAREHYLQFVRSREPAIPRMGYASAVSDFQKSKAMKSEQINDEEVESINLSYEELLEQQEQAKTAPAFEPDSQVSKKIIKKLRLKHKQYAESLIFKKDLAYDLFTSFTDQVKDDEETRINQNVVDAIAKRSLYERQMHQKVEEVKMQKKNMLENKSQELNEISKQMEVDFVQRLVEKDKDLEEKELIYYMEKERLTELHRKLYDRKLYIKRERIKKICKETSKDLVDLACNISDYTTQVGEDPPRRVRDAWKEMFIAGIPFNDYVTPTETILKPPEELPEEVEEIVHLEIDRQERMDEKDFESYQTYEWPWSLENIDMENYDMHVVSCAMNVLGNLVHNLLIVKYPFPSVPPKPDFPNISILACVNGLDTIHSPVLQEILDLRNVLVVQMQDCINFCTNAFIEESKREIEDTEMAMENAGNEKSNEHGKDKNKEKRTKKKTKGEKSKAKGGNNKEEQGQVTSDPRFLDKMVQTPKYYPDEDISLTSRAELGRVAQEVLQAGEALTSHIVVAMFIEYLKSKPDIKGWVLINYPQTYEEAAVLEESLTGQPVLGRNQFDHVLSIFDMAPEMEEKPCKSKTYEFDEYHESRLSRILPQPVAPIKPEFYDTALTAYIKAIKKGGDRDKRNRESINTTVVEEFEEITDPLDKFYADLGCCYYFYFNRIDFTAMKHLAKLVIGDYTLPPKSSVEIFGEQVKYLRQERDAVVRNAVSVAKIGEKKLKPKKLGMLSKSKTDAISRDDKVEKLTEKSKSKLSVKGEREGDNESETIVIVHVSTGTQAPEVEEEEPETDLDEPIRVENSSLPNPGEEGWPYLNLPFPREFQIAMATLWENAEDVYIVDMQQVFFLKRLFLNAVMPFVYAVKNHMFGYMNRPDEKQKHLREFQKMYNEFEDDFRADDDFKVEMHCRINELKEKLMEICDWKMIAADHERVLIINKNWTSRQLIQFVNNYITAFQLELDRFADTMTLINDYYAAVVTKIPSDMVVSKEPLPKLEAKDSNIITQINNLLQHVDDTQEVALHKFVEGTIKKCLQFVETAQIAAQNATKTIRDICGIETGTTDSKSIKNLKQRKVEKGSGKRLPSGGEVDETVLGKCLEIIGEWDCVIQGEVMRVKMRFDLLKNDLFRNLDEVLAIIRKTFHVIYQEIHSSYKTELDTINNVCGILALAVEREVKLQEELVLDKLQFYVDPEVILFPDKLPTVRPLAESIRTGVFTIKQLELLVDILSDLSPAGYMPERSFSFLLQDLVVSREEPILVPELWRQLQPRQVDRVSKSFFDELEYVQWKDFILYNLVVPFPTATEILELRNAFRKLDPDTIELVYDYQCLEIEFWFESTEDDKYRLKLMRKLIFRMYSVRTDQINYTALLLDFCKDVDAVVGLAKALGVCLGKVVCWEKEKGERFMEMSRRRKLNEEILVGRKQNAESGTDAVKRILAKLLDRVESMLKKHENGIYDEEVDGCNEEDNSGQVSSVEISLTSTQTESLVEVEPVPDLAYFLPSEVLVTVITACLPWHAKIQNIEDESLREKAEKIFEECKNEEFDHKVLCHEFLNHPTFVELIKKTRKFTVINPVLVVEEILQEKEKEPIQRKGKKN</sequence>
<feature type="compositionally biased region" description="Basic and acidic residues" evidence="2">
    <location>
        <begin position="601"/>
        <end position="611"/>
    </location>
</feature>
<feature type="compositionally biased region" description="Basic and acidic residues" evidence="2">
    <location>
        <begin position="621"/>
        <end position="635"/>
    </location>
</feature>